<dbReference type="Proteomes" id="UP001210231">
    <property type="component" value="Unassembled WGS sequence"/>
</dbReference>
<dbReference type="PANTHER" id="PTHR42942:SF1">
    <property type="entry name" value="ALKYLTRANSFERASE-LIKE PROTEIN 1"/>
    <property type="match status" value="1"/>
</dbReference>
<dbReference type="InterPro" id="IPR014048">
    <property type="entry name" value="MethylDNA_cys_MeTrfase_DNA-bd"/>
</dbReference>
<sequence>MKEYSFFQDVWEVVKLIPRGRVTNYGAIAKYLGTGMSSRMVGWALNAVPADNSVPAHRVVNRQGLLTAAAHFGGDTMKRLLEAEGVEIINNNQVKDFKALIWDPVTELEI</sequence>
<dbReference type="Gene3D" id="1.10.10.10">
    <property type="entry name" value="Winged helix-like DNA-binding domain superfamily/Winged helix DNA-binding domain"/>
    <property type="match status" value="1"/>
</dbReference>
<accession>A0ABT4UER5</accession>
<dbReference type="CDD" id="cd06445">
    <property type="entry name" value="ATase"/>
    <property type="match status" value="1"/>
</dbReference>
<dbReference type="PANTHER" id="PTHR42942">
    <property type="entry name" value="6-O-METHYLGUANINE DNA METHYLTRANSFERASE"/>
    <property type="match status" value="1"/>
</dbReference>
<dbReference type="Pfam" id="PF01035">
    <property type="entry name" value="DNA_binding_1"/>
    <property type="match status" value="1"/>
</dbReference>
<dbReference type="InterPro" id="IPR036388">
    <property type="entry name" value="WH-like_DNA-bd_sf"/>
</dbReference>
<dbReference type="EMBL" id="JAQGEF010000001">
    <property type="protein sequence ID" value="MDA3613291.1"/>
    <property type="molecule type" value="Genomic_DNA"/>
</dbReference>
<keyword evidence="1" id="KW-0227">DNA damage</keyword>
<dbReference type="NCBIfam" id="TIGR00589">
    <property type="entry name" value="ogt"/>
    <property type="match status" value="1"/>
</dbReference>
<dbReference type="SUPFAM" id="SSF46767">
    <property type="entry name" value="Methylated DNA-protein cysteine methyltransferase, C-terminal domain"/>
    <property type="match status" value="1"/>
</dbReference>
<feature type="domain" description="Methylated-DNA-[protein]-cysteine S-methyltransferase DNA binding" evidence="2">
    <location>
        <begin position="6"/>
        <end position="86"/>
    </location>
</feature>
<name>A0ABT4UER5_9BACT</name>
<reference evidence="3 4" key="1">
    <citation type="submission" date="2022-12" db="EMBL/GenBank/DDBJ databases">
        <title>Chitinophagaceae gen. sp. nov., a new member of the family Chitinophagaceae, isolated from soil in a chemical factory.</title>
        <authorList>
            <person name="Ke Z."/>
        </authorList>
    </citation>
    <scope>NUCLEOTIDE SEQUENCE [LARGE SCALE GENOMIC DNA]</scope>
    <source>
        <strain evidence="3 4">LY-5</strain>
    </source>
</reference>
<dbReference type="InterPro" id="IPR036217">
    <property type="entry name" value="MethylDNA_cys_MeTrfase_DNAb"/>
</dbReference>
<dbReference type="RefSeq" id="WP_407029623.1">
    <property type="nucleotide sequence ID" value="NZ_JAQGEF010000001.1"/>
</dbReference>
<evidence type="ECO:0000259" key="2">
    <source>
        <dbReference type="Pfam" id="PF01035"/>
    </source>
</evidence>
<evidence type="ECO:0000256" key="1">
    <source>
        <dbReference type="ARBA" id="ARBA00022763"/>
    </source>
</evidence>
<comment type="caution">
    <text evidence="3">The sequence shown here is derived from an EMBL/GenBank/DDBJ whole genome shotgun (WGS) entry which is preliminary data.</text>
</comment>
<organism evidence="3 4">
    <name type="scientific">Polluticaenibacter yanchengensis</name>
    <dbReference type="NCBI Taxonomy" id="3014562"/>
    <lineage>
        <taxon>Bacteria</taxon>
        <taxon>Pseudomonadati</taxon>
        <taxon>Bacteroidota</taxon>
        <taxon>Chitinophagia</taxon>
        <taxon>Chitinophagales</taxon>
        <taxon>Chitinophagaceae</taxon>
        <taxon>Polluticaenibacter</taxon>
    </lineage>
</organism>
<dbReference type="InterPro" id="IPR052520">
    <property type="entry name" value="ATL_DNA_repair"/>
</dbReference>
<keyword evidence="4" id="KW-1185">Reference proteome</keyword>
<evidence type="ECO:0000313" key="3">
    <source>
        <dbReference type="EMBL" id="MDA3613291.1"/>
    </source>
</evidence>
<gene>
    <name evidence="3" type="ORF">O3P16_00615</name>
</gene>
<proteinExistence type="predicted"/>
<protein>
    <submittedName>
        <fullName evidence="3">MGMT family protein</fullName>
    </submittedName>
</protein>
<evidence type="ECO:0000313" key="4">
    <source>
        <dbReference type="Proteomes" id="UP001210231"/>
    </source>
</evidence>